<reference evidence="10 11" key="1">
    <citation type="submission" date="2023-11" db="EMBL/GenBank/DDBJ databases">
        <title>Coraliomargarita sp. nov., isolated from marine algae.</title>
        <authorList>
            <person name="Lee J.K."/>
            <person name="Baek J.H."/>
            <person name="Kim J.M."/>
            <person name="Choi D.G."/>
            <person name="Jeon C.O."/>
        </authorList>
    </citation>
    <scope>NUCLEOTIDE SEQUENCE [LARGE SCALE GENOMIC DNA]</scope>
    <source>
        <strain evidence="10 11">J2-16</strain>
    </source>
</reference>
<feature type="domain" description="POTRA" evidence="9">
    <location>
        <begin position="281"/>
        <end position="359"/>
    </location>
</feature>
<dbReference type="Gene3D" id="3.10.20.310">
    <property type="entry name" value="membrane protein fhac"/>
    <property type="match status" value="5"/>
</dbReference>
<dbReference type="PANTHER" id="PTHR12815">
    <property type="entry name" value="SORTING AND ASSEMBLY MACHINERY SAMM50 PROTEIN FAMILY MEMBER"/>
    <property type="match status" value="1"/>
</dbReference>
<dbReference type="InterPro" id="IPR023707">
    <property type="entry name" value="OM_assembly_BamA"/>
</dbReference>
<keyword evidence="11" id="KW-1185">Reference proteome</keyword>
<keyword evidence="3" id="KW-0812">Transmembrane</keyword>
<dbReference type="RefSeq" id="WP_319834419.1">
    <property type="nucleotide sequence ID" value="NZ_CP138858.1"/>
</dbReference>
<gene>
    <name evidence="10" type="primary">bamA</name>
    <name evidence="10" type="ORF">SH580_07635</name>
</gene>
<name>A0ABZ0RX39_9BACT</name>
<feature type="domain" description="POTRA" evidence="9">
    <location>
        <begin position="189"/>
        <end position="278"/>
    </location>
</feature>
<keyword evidence="6" id="KW-0472">Membrane</keyword>
<accession>A0ABZ0RX39</accession>
<evidence type="ECO:0000313" key="11">
    <source>
        <dbReference type="Proteomes" id="UP001324993"/>
    </source>
</evidence>
<evidence type="ECO:0000256" key="4">
    <source>
        <dbReference type="ARBA" id="ARBA00022729"/>
    </source>
</evidence>
<evidence type="ECO:0000256" key="5">
    <source>
        <dbReference type="ARBA" id="ARBA00022737"/>
    </source>
</evidence>
<comment type="subcellular location">
    <subcellularLocation>
        <location evidence="1">Membrane</location>
    </subcellularLocation>
</comment>
<evidence type="ECO:0000256" key="8">
    <source>
        <dbReference type="NCBIfam" id="TIGR03303"/>
    </source>
</evidence>
<keyword evidence="4" id="KW-0732">Signal</keyword>
<evidence type="ECO:0000256" key="7">
    <source>
        <dbReference type="ARBA" id="ARBA00023237"/>
    </source>
</evidence>
<dbReference type="InterPro" id="IPR010827">
    <property type="entry name" value="BamA/TamA_POTRA"/>
</dbReference>
<keyword evidence="2" id="KW-1134">Transmembrane beta strand</keyword>
<dbReference type="Proteomes" id="UP001324993">
    <property type="component" value="Chromosome"/>
</dbReference>
<dbReference type="Pfam" id="PF01103">
    <property type="entry name" value="Omp85"/>
    <property type="match status" value="1"/>
</dbReference>
<feature type="domain" description="POTRA" evidence="9">
    <location>
        <begin position="362"/>
        <end position="435"/>
    </location>
</feature>
<organism evidence="10 11">
    <name type="scientific">Coraliomargarita algicola</name>
    <dbReference type="NCBI Taxonomy" id="3092156"/>
    <lineage>
        <taxon>Bacteria</taxon>
        <taxon>Pseudomonadati</taxon>
        <taxon>Verrucomicrobiota</taxon>
        <taxon>Opitutia</taxon>
        <taxon>Puniceicoccales</taxon>
        <taxon>Coraliomargaritaceae</taxon>
        <taxon>Coraliomargarita</taxon>
    </lineage>
</organism>
<dbReference type="InterPro" id="IPR034746">
    <property type="entry name" value="POTRA"/>
</dbReference>
<dbReference type="EMBL" id="CP138858">
    <property type="protein sequence ID" value="WPJ97579.1"/>
    <property type="molecule type" value="Genomic_DNA"/>
</dbReference>
<evidence type="ECO:0000256" key="3">
    <source>
        <dbReference type="ARBA" id="ARBA00022692"/>
    </source>
</evidence>
<dbReference type="PROSITE" id="PS51779">
    <property type="entry name" value="POTRA"/>
    <property type="match status" value="4"/>
</dbReference>
<proteinExistence type="predicted"/>
<evidence type="ECO:0000256" key="6">
    <source>
        <dbReference type="ARBA" id="ARBA00023136"/>
    </source>
</evidence>
<evidence type="ECO:0000259" key="9">
    <source>
        <dbReference type="PROSITE" id="PS51779"/>
    </source>
</evidence>
<evidence type="ECO:0000313" key="10">
    <source>
        <dbReference type="EMBL" id="WPJ97579.1"/>
    </source>
</evidence>
<dbReference type="InterPro" id="IPR039910">
    <property type="entry name" value="D15-like"/>
</dbReference>
<keyword evidence="5" id="KW-0677">Repeat</keyword>
<keyword evidence="7" id="KW-0998">Cell outer membrane</keyword>
<dbReference type="PIRSF" id="PIRSF006076">
    <property type="entry name" value="OM_assembly_OMP85"/>
    <property type="match status" value="1"/>
</dbReference>
<dbReference type="Pfam" id="PF07244">
    <property type="entry name" value="POTRA"/>
    <property type="match status" value="5"/>
</dbReference>
<evidence type="ECO:0000256" key="2">
    <source>
        <dbReference type="ARBA" id="ARBA00022452"/>
    </source>
</evidence>
<sequence length="790" mass="89733">MRIIQTLLLAVTSLLVLGFPFNTSVAQEAETYPVINRIVTEFDGFRSVSDQYIFGNIQLRPGMNYNPALLDQSIRTLYSTGHFEFVEVRVDKAQDQKVDLVFELVSKYTIERIRFSGNEAYSDSRLASKTEIESGMPLDEYGISVGADAIAEYYVEKGYPDVEVDYRIQRDETTGYAVVNYDIDEGGKVRIEEINFVGNDAISSKTLRKQLDTRKHNWLSWLLGSGKFDEKKFKEDLKILRKYYRDSGYLDCEINEDQVEIDFIESDEIVITIPVVEGQLYYLGEFSVEGATIYTSAELLNSVRLETNSPFSPQEVDDAATAIREYYTSNGYLETRVRAERVPNMETRQIDVVFRVSESEKFYVESIKIEGNTKSKARVIVRELALSPGDVFDRKRMEVSQRRLENTSFFEDVRLNPEPTNVPGRKDLGITVREGRTGNFTFGAGFGSVESAVVYFEMSQGNFDLFNWRDGFQGDGQKFRFRASLGTSSNQILIAFEEPWLFEQRLAFGVELYRTESDYNSSDYNELRTGFELYLRRRLFELVEARLSYRLELVEIFDVDRGTGVDNGDGSITGDGIADVFQRAEGEELVSKVGLTFLRDTRETLIFTRKGNRSSLSFEYAGVGGDVNYYKFEGRTAHFIPTFDTMKQSLSILARVGSVTPFGQSEIVPFYDRFYLGGPDTLRGFDYREVGPRDPDDEDESVGGNSYSMISFEYAFRVAEPLGLVVFYDWGFVNTDDLDFSMSDYADNWGIGARIMLMGSPLKLDLGIPITSPEGAGGGTQFNFSFGTRF</sequence>
<protein>
    <recommendedName>
        <fullName evidence="8">Outer membrane protein assembly factor BamA</fullName>
    </recommendedName>
</protein>
<dbReference type="NCBIfam" id="TIGR03303">
    <property type="entry name" value="OM_YaeT"/>
    <property type="match status" value="1"/>
</dbReference>
<dbReference type="InterPro" id="IPR000184">
    <property type="entry name" value="Bac_surfAg_D15"/>
</dbReference>
<evidence type="ECO:0000256" key="1">
    <source>
        <dbReference type="ARBA" id="ARBA00004370"/>
    </source>
</evidence>
<dbReference type="PANTHER" id="PTHR12815:SF47">
    <property type="entry name" value="TRANSLOCATION AND ASSEMBLY MODULE SUBUNIT TAMA"/>
    <property type="match status" value="1"/>
</dbReference>
<dbReference type="Gene3D" id="2.40.160.50">
    <property type="entry name" value="membrane protein fhac: a member of the omp85/tpsb transporter family"/>
    <property type="match status" value="1"/>
</dbReference>
<feature type="domain" description="POTRA" evidence="9">
    <location>
        <begin position="33"/>
        <end position="107"/>
    </location>
</feature>